<evidence type="ECO:0000313" key="1">
    <source>
        <dbReference type="EMBL" id="AEY59088.1"/>
    </source>
</evidence>
<dbReference type="EMBL" id="JR040329">
    <property type="protein sequence ID" value="AEY59088.1"/>
    <property type="molecule type" value="mRNA"/>
</dbReference>
<reference evidence="1" key="1">
    <citation type="submission" date="2011-11" db="EMBL/GenBank/DDBJ databases">
        <title>Decoding the brain transcriptome of the Eastern honeybee (Apis cerana) based on pyrosequencing.</title>
        <authorList>
            <person name="Sun L."/>
            <person name="Zheng H."/>
            <person name="Wang Y."/>
            <person name="Xie X."/>
            <person name="Zhu Y."/>
            <person name="Gu W."/>
            <person name="Wang S."/>
        </authorList>
    </citation>
    <scope>NUCLEOTIDE SEQUENCE</scope>
    <source>
        <tissue evidence="1">Brain</tissue>
    </source>
</reference>
<dbReference type="Gene3D" id="3.40.50.10810">
    <property type="entry name" value="Tandem AAA-ATPase domain"/>
    <property type="match status" value="1"/>
</dbReference>
<dbReference type="AlphaFoldDB" id="V9ID99"/>
<dbReference type="InterPro" id="IPR038718">
    <property type="entry name" value="SNF2-like_sf"/>
</dbReference>
<gene>
    <name evidence="1" type="ORF">ACCB01754.1</name>
</gene>
<name>V9ID99_APICE</name>
<proteinExistence type="evidence at transcript level"/>
<organism evidence="1">
    <name type="scientific">Apis cerana</name>
    <name type="common">Indian honeybee</name>
    <dbReference type="NCBI Taxonomy" id="7461"/>
    <lineage>
        <taxon>Eukaryota</taxon>
        <taxon>Metazoa</taxon>
        <taxon>Ecdysozoa</taxon>
        <taxon>Arthropoda</taxon>
        <taxon>Hexapoda</taxon>
        <taxon>Insecta</taxon>
        <taxon>Pterygota</taxon>
        <taxon>Neoptera</taxon>
        <taxon>Endopterygota</taxon>
        <taxon>Hymenoptera</taxon>
        <taxon>Apocrita</taxon>
        <taxon>Aculeata</taxon>
        <taxon>Apoidea</taxon>
        <taxon>Anthophila</taxon>
        <taxon>Apidae</taxon>
        <taxon>Apis</taxon>
    </lineage>
</organism>
<protein>
    <submittedName>
        <fullName evidence="1">DNA repair and recombination protein RAD54-like</fullName>
    </submittedName>
</protein>
<accession>V9ID99</accession>
<sequence length="163" mass="18319">MIRSLAPSKRGKRPLLSDISNNLTLSPIVSSVHQVKKICCNVKNVEIPEYKAVILSANDIQATQEVISEHEQRMKKILNKPFKIPIPGYQLSGRALGIRLSGPRRPLHDPDEANALIVYSPSELSEHEKLKIDLSKQLVHVVVDPLLCNILRPHQREGVKIYV</sequence>